<dbReference type="NCBIfam" id="TIGR00615">
    <property type="entry name" value="recR"/>
    <property type="match status" value="1"/>
</dbReference>
<dbReference type="Gene3D" id="1.10.8.420">
    <property type="entry name" value="RecR Domain 1"/>
    <property type="match status" value="1"/>
</dbReference>
<evidence type="ECO:0000256" key="5">
    <source>
        <dbReference type="ARBA" id="ARBA00023172"/>
    </source>
</evidence>
<reference evidence="10" key="1">
    <citation type="submission" date="2017-09" db="EMBL/GenBank/DDBJ databases">
        <title>Depth-based differentiation of microbial function through sediment-hosted aquifers and enrichment of novel symbionts in the deep terrestrial subsurface.</title>
        <authorList>
            <person name="Probst A.J."/>
            <person name="Ladd B."/>
            <person name="Jarett J.K."/>
            <person name="Geller-Mcgrath D.E."/>
            <person name="Sieber C.M.K."/>
            <person name="Emerson J.B."/>
            <person name="Anantharaman K."/>
            <person name="Thomas B.C."/>
            <person name="Malmstrom R."/>
            <person name="Stieglmeier M."/>
            <person name="Klingl A."/>
            <person name="Woyke T."/>
            <person name="Ryan C.M."/>
            <person name="Banfield J.F."/>
        </authorList>
    </citation>
    <scope>NUCLEOTIDE SEQUENCE [LARGE SCALE GENOMIC DNA]</scope>
</reference>
<dbReference type="InterPro" id="IPR000093">
    <property type="entry name" value="DNA_Rcmb_RecR"/>
</dbReference>
<dbReference type="Proteomes" id="UP000230304">
    <property type="component" value="Unassembled WGS sequence"/>
</dbReference>
<dbReference type="Gene3D" id="3.40.1360.10">
    <property type="match status" value="1"/>
</dbReference>
<keyword evidence="3 7" id="KW-0863">Zinc-finger</keyword>
<dbReference type="InterPro" id="IPR006171">
    <property type="entry name" value="TOPRIM_dom"/>
</dbReference>
<dbReference type="GO" id="GO:0008270">
    <property type="term" value="F:zinc ion binding"/>
    <property type="evidence" value="ECO:0007669"/>
    <property type="project" value="UniProtKB-KW"/>
</dbReference>
<dbReference type="CDD" id="cd01025">
    <property type="entry name" value="TOPRIM_recR"/>
    <property type="match status" value="1"/>
</dbReference>
<dbReference type="HAMAP" id="MF_00017">
    <property type="entry name" value="RecR"/>
    <property type="match status" value="1"/>
</dbReference>
<keyword evidence="1 7" id="KW-0479">Metal-binding</keyword>
<gene>
    <name evidence="7" type="primary">recR</name>
    <name evidence="9" type="ORF">COS26_01305</name>
</gene>
<evidence type="ECO:0000256" key="4">
    <source>
        <dbReference type="ARBA" id="ARBA00022833"/>
    </source>
</evidence>
<dbReference type="Pfam" id="PF21176">
    <property type="entry name" value="RecR_HhH"/>
    <property type="match status" value="1"/>
</dbReference>
<comment type="function">
    <text evidence="7">May play a role in DNA repair. It seems to be involved in an RecBC-independent recombinational process of DNA repair. It may act with RecF and RecO.</text>
</comment>
<name>A0A2M7D848_9BACT</name>
<keyword evidence="6 7" id="KW-0234">DNA repair</keyword>
<dbReference type="InterPro" id="IPR023627">
    <property type="entry name" value="Rcmb_RecR"/>
</dbReference>
<dbReference type="AlphaFoldDB" id="A0A2M7D848"/>
<comment type="caution">
    <text evidence="7">Lacks conserved residue(s) required for the propagation of feature annotation.</text>
</comment>
<evidence type="ECO:0000256" key="2">
    <source>
        <dbReference type="ARBA" id="ARBA00022763"/>
    </source>
</evidence>
<dbReference type="Pfam" id="PF21175">
    <property type="entry name" value="RecR_C"/>
    <property type="match status" value="1"/>
</dbReference>
<evidence type="ECO:0000313" key="10">
    <source>
        <dbReference type="Proteomes" id="UP000230304"/>
    </source>
</evidence>
<organism evidence="9 10">
    <name type="scientific">Candidatus Nealsonbacteria bacterium CG02_land_8_20_14_3_00_40_11</name>
    <dbReference type="NCBI Taxonomy" id="1974700"/>
    <lineage>
        <taxon>Bacteria</taxon>
        <taxon>Candidatus Nealsoniibacteriota</taxon>
    </lineage>
</organism>
<protein>
    <recommendedName>
        <fullName evidence="7">Recombination protein RecR</fullName>
    </recommendedName>
</protein>
<dbReference type="SMART" id="SM00493">
    <property type="entry name" value="TOPRIM"/>
    <property type="match status" value="1"/>
</dbReference>
<accession>A0A2M7D848</accession>
<dbReference type="Pfam" id="PF13662">
    <property type="entry name" value="Toprim_4"/>
    <property type="match status" value="1"/>
</dbReference>
<dbReference type="GO" id="GO:0006310">
    <property type="term" value="P:DNA recombination"/>
    <property type="evidence" value="ECO:0007669"/>
    <property type="project" value="UniProtKB-UniRule"/>
</dbReference>
<evidence type="ECO:0000256" key="6">
    <source>
        <dbReference type="ARBA" id="ARBA00023204"/>
    </source>
</evidence>
<keyword evidence="5 7" id="KW-0233">DNA recombination</keyword>
<sequence length="203" mass="22961">MQPKTIQKLIDIFSKFPTVGPRTAARFVFYLLRLPKEEVDNLISAISDFKNNIKICEFCFKPFEPSAEAPIGLVCEICRDVRRDRSLLCIVANETDLMAIEKTKKYNGLYFILGGTVSAFKKTDIEKLRIKELEEKVKNSQEIKEIILAINPTTEGETTALYLERILKPSGKKISRLGRGLPLGGELEYADEETLGSALESRR</sequence>
<evidence type="ECO:0000259" key="8">
    <source>
        <dbReference type="PROSITE" id="PS50880"/>
    </source>
</evidence>
<evidence type="ECO:0000313" key="9">
    <source>
        <dbReference type="EMBL" id="PIV43010.1"/>
    </source>
</evidence>
<evidence type="ECO:0000256" key="7">
    <source>
        <dbReference type="HAMAP-Rule" id="MF_00017"/>
    </source>
</evidence>
<evidence type="ECO:0000256" key="1">
    <source>
        <dbReference type="ARBA" id="ARBA00022723"/>
    </source>
</evidence>
<dbReference type="InterPro" id="IPR034137">
    <property type="entry name" value="TOPRIM_RecR"/>
</dbReference>
<dbReference type="GO" id="GO:0003677">
    <property type="term" value="F:DNA binding"/>
    <property type="evidence" value="ECO:0007669"/>
    <property type="project" value="UniProtKB-UniRule"/>
</dbReference>
<dbReference type="SUPFAM" id="SSF111304">
    <property type="entry name" value="Recombination protein RecR"/>
    <property type="match status" value="1"/>
</dbReference>
<evidence type="ECO:0000256" key="3">
    <source>
        <dbReference type="ARBA" id="ARBA00022771"/>
    </source>
</evidence>
<proteinExistence type="inferred from homology"/>
<comment type="similarity">
    <text evidence="7">Belongs to the RecR family.</text>
</comment>
<dbReference type="PANTHER" id="PTHR30446:SF0">
    <property type="entry name" value="RECOMBINATION PROTEIN RECR"/>
    <property type="match status" value="1"/>
</dbReference>
<dbReference type="EMBL" id="PEUA01000029">
    <property type="protein sequence ID" value="PIV43010.1"/>
    <property type="molecule type" value="Genomic_DNA"/>
</dbReference>
<dbReference type="PANTHER" id="PTHR30446">
    <property type="entry name" value="RECOMBINATION PROTEIN RECR"/>
    <property type="match status" value="1"/>
</dbReference>
<feature type="domain" description="Toprim" evidence="8">
    <location>
        <begin position="86"/>
        <end position="182"/>
    </location>
</feature>
<comment type="caution">
    <text evidence="9">The sequence shown here is derived from an EMBL/GenBank/DDBJ whole genome shotgun (WGS) entry which is preliminary data.</text>
</comment>
<keyword evidence="4 7" id="KW-0862">Zinc</keyword>
<dbReference type="GO" id="GO:0006281">
    <property type="term" value="P:DNA repair"/>
    <property type="evidence" value="ECO:0007669"/>
    <property type="project" value="UniProtKB-UniRule"/>
</dbReference>
<keyword evidence="2 7" id="KW-0227">DNA damage</keyword>
<dbReference type="PROSITE" id="PS50880">
    <property type="entry name" value="TOPRIM"/>
    <property type="match status" value="1"/>
</dbReference>